<dbReference type="SMART" id="SM01057">
    <property type="entry name" value="Carb_anhydrase"/>
    <property type="match status" value="1"/>
</dbReference>
<keyword evidence="4" id="KW-0456">Lyase</keyword>
<evidence type="ECO:0000256" key="3">
    <source>
        <dbReference type="ARBA" id="ARBA00022833"/>
    </source>
</evidence>
<dbReference type="PANTHER" id="PTHR18952">
    <property type="entry name" value="CARBONIC ANHYDRASE"/>
    <property type="match status" value="1"/>
</dbReference>
<comment type="function">
    <text evidence="4">Reversible hydration of carbon dioxide.</text>
</comment>
<evidence type="ECO:0000256" key="4">
    <source>
        <dbReference type="RuleBase" id="RU367011"/>
    </source>
</evidence>
<sequence length="263" mass="29802">EHRHVMLHFLPHVTHTCLYKQESASQFYSSHTKWKNLTNSFCGGSKMSPIDIVTKNVTTDPNLGNFNLNGFNSKDVFTSIMNNGHTVKVSGGGLSGTYTGLQFHFHWGDGNHPGSEHTVDEHRYPMEMHIVTQKDHLTAPREHPDGYAVLGFFINVSMSQTSRLMVTYEISIDDLLGNVNRHDYYRYSGSLTTHLCNQAVVWTVFKEPVNVDLNLVRYFNVYRPTQPLPVATGPVSLHPVLLDLSYVFCCWHASVSILYNLDL</sequence>
<feature type="domain" description="Alpha-carbonic anhydrase" evidence="5">
    <location>
        <begin position="24"/>
        <end position="246"/>
    </location>
</feature>
<keyword evidence="3 4" id="KW-0862">Zinc</keyword>
<comment type="catalytic activity">
    <reaction evidence="4">
        <text>hydrogencarbonate + H(+) = CO2 + H2O</text>
        <dbReference type="Rhea" id="RHEA:10748"/>
        <dbReference type="ChEBI" id="CHEBI:15377"/>
        <dbReference type="ChEBI" id="CHEBI:15378"/>
        <dbReference type="ChEBI" id="CHEBI:16526"/>
        <dbReference type="ChEBI" id="CHEBI:17544"/>
        <dbReference type="EC" id="4.2.1.1"/>
    </reaction>
</comment>
<accession>A0A3B4H0P8</accession>
<evidence type="ECO:0000256" key="1">
    <source>
        <dbReference type="ARBA" id="ARBA00010718"/>
    </source>
</evidence>
<evidence type="ECO:0000313" key="6">
    <source>
        <dbReference type="Ensembl" id="ENSPNYP00000027066.1"/>
    </source>
</evidence>
<keyword evidence="2 4" id="KW-0479">Metal-binding</keyword>
<evidence type="ECO:0000256" key="2">
    <source>
        <dbReference type="ARBA" id="ARBA00022723"/>
    </source>
</evidence>
<dbReference type="PROSITE" id="PS51144">
    <property type="entry name" value="ALPHA_CA_2"/>
    <property type="match status" value="1"/>
</dbReference>
<dbReference type="EC" id="4.2.1.1" evidence="4"/>
<dbReference type="GeneTree" id="ENSGT00940000164039"/>
<dbReference type="PROSITE" id="PS00162">
    <property type="entry name" value="ALPHA_CA_1"/>
    <property type="match status" value="1"/>
</dbReference>
<dbReference type="Ensembl" id="ENSPNYT00000027727.1">
    <property type="protein sequence ID" value="ENSPNYP00000027066.1"/>
    <property type="gene ID" value="ENSPNYG00000020363.1"/>
</dbReference>
<dbReference type="GO" id="GO:0005886">
    <property type="term" value="C:plasma membrane"/>
    <property type="evidence" value="ECO:0007669"/>
    <property type="project" value="TreeGrafter"/>
</dbReference>
<proteinExistence type="inferred from homology"/>
<dbReference type="InterPro" id="IPR036398">
    <property type="entry name" value="CA_dom_sf"/>
</dbReference>
<dbReference type="AlphaFoldDB" id="A0A3B4H0P8"/>
<organism evidence="6">
    <name type="scientific">Pundamilia nyererei</name>
    <dbReference type="NCBI Taxonomy" id="303518"/>
    <lineage>
        <taxon>Eukaryota</taxon>
        <taxon>Metazoa</taxon>
        <taxon>Chordata</taxon>
        <taxon>Craniata</taxon>
        <taxon>Vertebrata</taxon>
        <taxon>Euteleostomi</taxon>
        <taxon>Actinopterygii</taxon>
        <taxon>Neopterygii</taxon>
        <taxon>Teleostei</taxon>
        <taxon>Neoteleostei</taxon>
        <taxon>Acanthomorphata</taxon>
        <taxon>Ovalentaria</taxon>
        <taxon>Cichlomorphae</taxon>
        <taxon>Cichliformes</taxon>
        <taxon>Cichlidae</taxon>
        <taxon>African cichlids</taxon>
        <taxon>Pseudocrenilabrinae</taxon>
        <taxon>Haplochromini</taxon>
        <taxon>Pundamilia</taxon>
    </lineage>
</organism>
<comment type="similarity">
    <text evidence="1 4">Belongs to the alpha-carbonic anhydrase family.</text>
</comment>
<dbReference type="GO" id="GO:0008270">
    <property type="term" value="F:zinc ion binding"/>
    <property type="evidence" value="ECO:0007669"/>
    <property type="project" value="UniProtKB-UniRule"/>
</dbReference>
<dbReference type="GO" id="GO:0004089">
    <property type="term" value="F:carbonate dehydratase activity"/>
    <property type="evidence" value="ECO:0007669"/>
    <property type="project" value="UniProtKB-UniRule"/>
</dbReference>
<comment type="cofactor">
    <cofactor evidence="4">
        <name>Zn(2+)</name>
        <dbReference type="ChEBI" id="CHEBI:29105"/>
    </cofactor>
</comment>
<dbReference type="Gene3D" id="3.10.200.10">
    <property type="entry name" value="Alpha carbonic anhydrase"/>
    <property type="match status" value="1"/>
</dbReference>
<dbReference type="InterPro" id="IPR018338">
    <property type="entry name" value="Carbonic_anhydrase_a-class_CS"/>
</dbReference>
<name>A0A3B4H0P8_9CICH</name>
<dbReference type="PANTHER" id="PTHR18952:SF200">
    <property type="entry name" value="CARBONIC ANHYDRASE"/>
    <property type="match status" value="1"/>
</dbReference>
<evidence type="ECO:0000259" key="5">
    <source>
        <dbReference type="PROSITE" id="PS51144"/>
    </source>
</evidence>
<dbReference type="Pfam" id="PF00194">
    <property type="entry name" value="Carb_anhydrase"/>
    <property type="match status" value="1"/>
</dbReference>
<dbReference type="SUPFAM" id="SSF51069">
    <property type="entry name" value="Carbonic anhydrase"/>
    <property type="match status" value="1"/>
</dbReference>
<protein>
    <recommendedName>
        <fullName evidence="4">Carbonic anhydrase</fullName>
        <ecNumber evidence="4">4.2.1.1</ecNumber>
    </recommendedName>
</protein>
<dbReference type="InterPro" id="IPR001148">
    <property type="entry name" value="CA_dom"/>
</dbReference>
<dbReference type="InterPro" id="IPR023561">
    <property type="entry name" value="Carbonic_anhydrase_a-class"/>
</dbReference>
<reference evidence="6" key="1">
    <citation type="submission" date="2023-09" db="UniProtKB">
        <authorList>
            <consortium name="Ensembl"/>
        </authorList>
    </citation>
    <scope>IDENTIFICATION</scope>
</reference>